<accession>A1WNZ1</accession>
<reference evidence="3" key="1">
    <citation type="submission" date="2006-12" db="EMBL/GenBank/DDBJ databases">
        <title>Complete sequence of chromosome 1 of Verminephrobacter eiseniae EF01-2.</title>
        <authorList>
            <person name="Copeland A."/>
            <person name="Lucas S."/>
            <person name="Lapidus A."/>
            <person name="Barry K."/>
            <person name="Detter J.C."/>
            <person name="Glavina del Rio T."/>
            <person name="Dalin E."/>
            <person name="Tice H."/>
            <person name="Pitluck S."/>
            <person name="Chertkov O."/>
            <person name="Brettin T."/>
            <person name="Bruce D."/>
            <person name="Han C."/>
            <person name="Tapia R."/>
            <person name="Gilna P."/>
            <person name="Schmutz J."/>
            <person name="Larimer F."/>
            <person name="Land M."/>
            <person name="Hauser L."/>
            <person name="Kyrpides N."/>
            <person name="Kim E."/>
            <person name="Stahl D."/>
            <person name="Richardson P."/>
        </authorList>
    </citation>
    <scope>NUCLEOTIDE SEQUENCE [LARGE SCALE GENOMIC DNA]</scope>
    <source>
        <strain evidence="3">EF01-2</strain>
    </source>
</reference>
<organism evidence="2 3">
    <name type="scientific">Verminephrobacter eiseniae (strain EF01-2)</name>
    <dbReference type="NCBI Taxonomy" id="391735"/>
    <lineage>
        <taxon>Bacteria</taxon>
        <taxon>Pseudomonadati</taxon>
        <taxon>Pseudomonadota</taxon>
        <taxon>Betaproteobacteria</taxon>
        <taxon>Burkholderiales</taxon>
        <taxon>Comamonadaceae</taxon>
        <taxon>Verminephrobacter</taxon>
    </lineage>
</organism>
<evidence type="ECO:0000313" key="2">
    <source>
        <dbReference type="EMBL" id="ABM59348.1"/>
    </source>
</evidence>
<evidence type="ECO:0000256" key="1">
    <source>
        <dbReference type="SAM" id="MobiDB-lite"/>
    </source>
</evidence>
<sequence>MRQGRVHGRFMEQGLGAVGALCTPDRLWFASASPPAPWPGAYPAFARRLRHAQPGRTRRSMGQRLLPGDPVPGDAHAIGHGERPCGTGSNRRATGPGRSLAAPGSHAGR</sequence>
<name>A1WNZ1_VEREI</name>
<dbReference type="EMBL" id="CP000542">
    <property type="protein sequence ID" value="ABM59348.1"/>
    <property type="molecule type" value="Genomic_DNA"/>
</dbReference>
<evidence type="ECO:0000313" key="3">
    <source>
        <dbReference type="Proteomes" id="UP000000374"/>
    </source>
</evidence>
<protein>
    <submittedName>
        <fullName evidence="2">Uncharacterized protein</fullName>
    </submittedName>
</protein>
<gene>
    <name evidence="2" type="ordered locus">Veis_3632</name>
</gene>
<dbReference type="KEGG" id="vei:Veis_3632"/>
<dbReference type="Proteomes" id="UP000000374">
    <property type="component" value="Chromosome"/>
</dbReference>
<dbReference type="HOGENOM" id="CLU_2182839_0_0_4"/>
<dbReference type="AlphaFoldDB" id="A1WNZ1"/>
<keyword evidence="3" id="KW-1185">Reference proteome</keyword>
<feature type="compositionally biased region" description="Basic residues" evidence="1">
    <location>
        <begin position="50"/>
        <end position="61"/>
    </location>
</feature>
<proteinExistence type="predicted"/>
<dbReference type="STRING" id="391735.Veis_3632"/>
<feature type="region of interest" description="Disordered" evidence="1">
    <location>
        <begin position="50"/>
        <end position="109"/>
    </location>
</feature>